<accession>A0A5M6IKM5</accession>
<proteinExistence type="predicted"/>
<evidence type="ECO:0000256" key="1">
    <source>
        <dbReference type="SAM" id="SignalP"/>
    </source>
</evidence>
<protein>
    <submittedName>
        <fullName evidence="2">DUF3313 domain-containing protein</fullName>
    </submittedName>
</protein>
<evidence type="ECO:0000313" key="2">
    <source>
        <dbReference type="EMBL" id="KAA5608215.1"/>
    </source>
</evidence>
<dbReference type="OrthoDB" id="7585546at2"/>
<dbReference type="EMBL" id="VWPK01000097">
    <property type="protein sequence ID" value="KAA5608215.1"/>
    <property type="molecule type" value="Genomic_DNA"/>
</dbReference>
<organism evidence="2 3">
    <name type="scientific">Rhodovastum atsumiense</name>
    <dbReference type="NCBI Taxonomy" id="504468"/>
    <lineage>
        <taxon>Bacteria</taxon>
        <taxon>Pseudomonadati</taxon>
        <taxon>Pseudomonadota</taxon>
        <taxon>Alphaproteobacteria</taxon>
        <taxon>Acetobacterales</taxon>
        <taxon>Acetobacteraceae</taxon>
        <taxon>Rhodovastum</taxon>
    </lineage>
</organism>
<name>A0A5M6IKM5_9PROT</name>
<feature type="chain" id="PRO_5024450162" evidence="1">
    <location>
        <begin position="22"/>
        <end position="239"/>
    </location>
</feature>
<dbReference type="Pfam" id="PF11769">
    <property type="entry name" value="DUF3313"/>
    <property type="match status" value="1"/>
</dbReference>
<dbReference type="InterPro" id="IPR021747">
    <property type="entry name" value="DUF3313"/>
</dbReference>
<keyword evidence="1" id="KW-0732">Signal</keyword>
<feature type="signal peptide" evidence="1">
    <location>
        <begin position="1"/>
        <end position="21"/>
    </location>
</feature>
<dbReference type="AlphaFoldDB" id="A0A5M6IKM5"/>
<keyword evidence="3" id="KW-1185">Reference proteome</keyword>
<comment type="caution">
    <text evidence="2">The sequence shown here is derived from an EMBL/GenBank/DDBJ whole genome shotgun (WGS) entry which is preliminary data.</text>
</comment>
<dbReference type="PROSITE" id="PS51257">
    <property type="entry name" value="PROKAR_LIPOPROTEIN"/>
    <property type="match status" value="1"/>
</dbReference>
<evidence type="ECO:0000313" key="3">
    <source>
        <dbReference type="Proteomes" id="UP000325255"/>
    </source>
</evidence>
<reference evidence="2 3" key="1">
    <citation type="submission" date="2019-09" db="EMBL/GenBank/DDBJ databases">
        <title>Genome sequence of Rhodovastum atsumiense, a diverse member of the Acetobacteraceae family of non-sulfur purple photosynthetic bacteria.</title>
        <authorList>
            <person name="Meyer T."/>
            <person name="Kyndt J."/>
        </authorList>
    </citation>
    <scope>NUCLEOTIDE SEQUENCE [LARGE SCALE GENOMIC DNA]</scope>
    <source>
        <strain evidence="2 3">DSM 21279</strain>
    </source>
</reference>
<gene>
    <name evidence="2" type="ORF">F1189_30205</name>
</gene>
<sequence length="239" mass="25868">MSFRFKNIMPRCPRSRGAAFAAVVATCLAATGCTSPVPHQNLASASRLYQVDNREKPYLYSNPQIPLGRYTKIIVDPVTIYDGHDAQFHSFIGDVSAEDRQIIADYLRAQFVEVLGRTYQVVQTADPATARLHLTLTGIERSTPVLSTVSHLTPVGLAINGALQVADRNGTNFGSVSYAVELSDSTTNDLLYAYVTRQTPDALDVTATIGYLDAAKTGVRIGAKHFQQDLSKAGFAAAK</sequence>
<dbReference type="Proteomes" id="UP000325255">
    <property type="component" value="Unassembled WGS sequence"/>
</dbReference>